<protein>
    <submittedName>
        <fullName evidence="1">Uncharacterized protein</fullName>
    </submittedName>
</protein>
<evidence type="ECO:0000313" key="2">
    <source>
        <dbReference type="Proteomes" id="UP000694422"/>
    </source>
</evidence>
<dbReference type="Proteomes" id="UP000694422">
    <property type="component" value="Unplaced"/>
</dbReference>
<name>A0A8C9UUS1_SPEDA</name>
<keyword evidence="2" id="KW-1185">Reference proteome</keyword>
<reference evidence="1" key="2">
    <citation type="submission" date="2025-09" db="UniProtKB">
        <authorList>
            <consortium name="Ensembl"/>
        </authorList>
    </citation>
    <scope>IDENTIFICATION</scope>
</reference>
<proteinExistence type="predicted"/>
<dbReference type="AlphaFoldDB" id="A0A8C9UUS1"/>
<evidence type="ECO:0000313" key="1">
    <source>
        <dbReference type="Ensembl" id="ENSSDAP00000022286.1"/>
    </source>
</evidence>
<reference evidence="1" key="1">
    <citation type="submission" date="2025-08" db="UniProtKB">
        <authorList>
            <consortium name="Ensembl"/>
        </authorList>
    </citation>
    <scope>IDENTIFICATION</scope>
</reference>
<sequence length="60" mass="6795">MFIVLGRLVFPNQHHSFFIILQGISFSLCVDCGTKSYDDTYFPLDLRCLLAIATSLQDPL</sequence>
<organism evidence="1 2">
    <name type="scientific">Spermophilus dauricus</name>
    <name type="common">Daurian ground squirrel</name>
    <dbReference type="NCBI Taxonomy" id="99837"/>
    <lineage>
        <taxon>Eukaryota</taxon>
        <taxon>Metazoa</taxon>
        <taxon>Chordata</taxon>
        <taxon>Craniata</taxon>
        <taxon>Vertebrata</taxon>
        <taxon>Euteleostomi</taxon>
        <taxon>Mammalia</taxon>
        <taxon>Eutheria</taxon>
        <taxon>Euarchontoglires</taxon>
        <taxon>Glires</taxon>
        <taxon>Rodentia</taxon>
        <taxon>Sciuromorpha</taxon>
        <taxon>Sciuridae</taxon>
        <taxon>Xerinae</taxon>
        <taxon>Marmotini</taxon>
        <taxon>Spermophilus</taxon>
    </lineage>
</organism>
<dbReference type="Ensembl" id="ENSSDAT00000025467.1">
    <property type="protein sequence ID" value="ENSSDAP00000022286.1"/>
    <property type="gene ID" value="ENSSDAG00000020268.1"/>
</dbReference>
<accession>A0A8C9UUS1</accession>